<reference evidence="10 11" key="1">
    <citation type="journal article" date="2004" name="Nature">
        <title>Genome evolution in yeasts.</title>
        <authorList>
            <consortium name="Genolevures"/>
            <person name="Dujon B."/>
            <person name="Sherman D."/>
            <person name="Fischer G."/>
            <person name="Durrens P."/>
            <person name="Casaregola S."/>
            <person name="Lafontaine I."/>
            <person name="de Montigny J."/>
            <person name="Marck C."/>
            <person name="Neuveglise C."/>
            <person name="Talla E."/>
            <person name="Goffard N."/>
            <person name="Frangeul L."/>
            <person name="Aigle M."/>
            <person name="Anthouard V."/>
            <person name="Babour A."/>
            <person name="Barbe V."/>
            <person name="Barnay S."/>
            <person name="Blanchin S."/>
            <person name="Beckerich J.M."/>
            <person name="Beyne E."/>
            <person name="Bleykasten C."/>
            <person name="Boisrame A."/>
            <person name="Boyer J."/>
            <person name="Cattolico L."/>
            <person name="Confanioleri F."/>
            <person name="de Daruvar A."/>
            <person name="Despons L."/>
            <person name="Fabre E."/>
            <person name="Fairhead C."/>
            <person name="Ferry-Dumazet H."/>
            <person name="Groppi A."/>
            <person name="Hantraye F."/>
            <person name="Hennequin C."/>
            <person name="Jauniaux N."/>
            <person name="Joyet P."/>
            <person name="Kachouri R."/>
            <person name="Kerrest A."/>
            <person name="Koszul R."/>
            <person name="Lemaire M."/>
            <person name="Lesur I."/>
            <person name="Ma L."/>
            <person name="Muller H."/>
            <person name="Nicaud J.M."/>
            <person name="Nikolski M."/>
            <person name="Oztas S."/>
            <person name="Ozier-Kalogeropoulos O."/>
            <person name="Pellenz S."/>
            <person name="Potier S."/>
            <person name="Richard G.F."/>
            <person name="Straub M.L."/>
            <person name="Suleau A."/>
            <person name="Swennene D."/>
            <person name="Tekaia F."/>
            <person name="Wesolowski-Louvel M."/>
            <person name="Westhof E."/>
            <person name="Wirth B."/>
            <person name="Zeniou-Meyer M."/>
            <person name="Zivanovic I."/>
            <person name="Bolotin-Fukuhara M."/>
            <person name="Thierry A."/>
            <person name="Bouchier C."/>
            <person name="Caudron B."/>
            <person name="Scarpelli C."/>
            <person name="Gaillardin C."/>
            <person name="Weissenbach J."/>
            <person name="Wincker P."/>
            <person name="Souciet J.L."/>
        </authorList>
    </citation>
    <scope>NUCLEOTIDE SEQUENCE [LARGE SCALE GENOMIC DNA]</scope>
    <source>
        <strain evidence="11">ATCC 8585 / CBS 2359 / DSM 70799 / NBRC 1267 / NRRL Y-1140 / WM37</strain>
    </source>
</reference>
<dbReference type="GO" id="GO:0003677">
    <property type="term" value="F:DNA binding"/>
    <property type="evidence" value="ECO:0007669"/>
    <property type="project" value="UniProtKB-KW"/>
</dbReference>
<dbReference type="STRING" id="284590.Q6CXQ3"/>
<feature type="region of interest" description="Disordered" evidence="5">
    <location>
        <begin position="1"/>
        <end position="289"/>
    </location>
</feature>
<dbReference type="SMART" id="SM00717">
    <property type="entry name" value="SANT"/>
    <property type="match status" value="1"/>
</dbReference>
<feature type="compositionally biased region" description="Polar residues" evidence="5">
    <location>
        <begin position="446"/>
        <end position="458"/>
    </location>
</feature>
<dbReference type="InterPro" id="IPR036388">
    <property type="entry name" value="WH-like_DNA-bd_sf"/>
</dbReference>
<dbReference type="PROSITE" id="PS50934">
    <property type="entry name" value="SWIRM"/>
    <property type="match status" value="1"/>
</dbReference>
<dbReference type="EMBL" id="CR382121">
    <property type="protein sequence ID" value="CAH02874.1"/>
    <property type="molecule type" value="Genomic_DNA"/>
</dbReference>
<evidence type="ECO:0000259" key="9">
    <source>
        <dbReference type="PROSITE" id="PS51294"/>
    </source>
</evidence>
<dbReference type="FunCoup" id="Q6CXQ3">
    <property type="interactions" value="1154"/>
</dbReference>
<evidence type="ECO:0000313" key="11">
    <source>
        <dbReference type="Proteomes" id="UP000000598"/>
    </source>
</evidence>
<dbReference type="PaxDb" id="284590-Q6CXQ3"/>
<dbReference type="AlphaFoldDB" id="Q6CXQ3"/>
<dbReference type="Pfam" id="PF00249">
    <property type="entry name" value="Myb_DNA-binding"/>
    <property type="match status" value="1"/>
</dbReference>
<feature type="region of interest" description="Disordered" evidence="5">
    <location>
        <begin position="925"/>
        <end position="948"/>
    </location>
</feature>
<dbReference type="InParanoid" id="Q6CXQ3"/>
<dbReference type="PROSITE" id="PS50090">
    <property type="entry name" value="MYB_LIKE"/>
    <property type="match status" value="1"/>
</dbReference>
<evidence type="ECO:0000256" key="2">
    <source>
        <dbReference type="ARBA" id="ARBA00023125"/>
    </source>
</evidence>
<name>Q6CXQ3_KLULA</name>
<protein>
    <submittedName>
        <fullName evidence="10">KLLA0A06424p</fullName>
    </submittedName>
</protein>
<dbReference type="InterPro" id="IPR009057">
    <property type="entry name" value="Homeodomain-like_sf"/>
</dbReference>
<feature type="compositionally biased region" description="Acidic residues" evidence="5">
    <location>
        <begin position="144"/>
        <end position="166"/>
    </location>
</feature>
<feature type="region of interest" description="Disordered" evidence="5">
    <location>
        <begin position="638"/>
        <end position="801"/>
    </location>
</feature>
<feature type="compositionally biased region" description="Basic and acidic residues" evidence="5">
    <location>
        <begin position="732"/>
        <end position="758"/>
    </location>
</feature>
<evidence type="ECO:0000256" key="5">
    <source>
        <dbReference type="SAM" id="MobiDB-lite"/>
    </source>
</evidence>
<feature type="compositionally biased region" description="Basic and acidic residues" evidence="5">
    <location>
        <begin position="459"/>
        <end position="470"/>
    </location>
</feature>
<gene>
    <name evidence="10" type="ORF">KLLA0_A06424g</name>
</gene>
<dbReference type="PANTHER" id="PTHR12802:SF41">
    <property type="entry name" value="BRAHMA ASSOCIATED PROTEIN 155 KDA"/>
    <property type="match status" value="1"/>
</dbReference>
<keyword evidence="11" id="KW-1185">Reference proteome</keyword>
<evidence type="ECO:0000259" key="6">
    <source>
        <dbReference type="PROSITE" id="PS50090"/>
    </source>
</evidence>
<dbReference type="GO" id="GO:0042393">
    <property type="term" value="F:histone binding"/>
    <property type="evidence" value="ECO:0007669"/>
    <property type="project" value="TreeGrafter"/>
</dbReference>
<dbReference type="FunFam" id="1.10.10.60:FF:000014">
    <property type="entry name" value="SWI/SNF complex subunit SMARCC2 isoform C"/>
    <property type="match status" value="1"/>
</dbReference>
<feature type="compositionally biased region" description="Polar residues" evidence="5">
    <location>
        <begin position="471"/>
        <end position="490"/>
    </location>
</feature>
<dbReference type="InterPro" id="IPR007526">
    <property type="entry name" value="SWIRM"/>
</dbReference>
<dbReference type="Proteomes" id="UP000000598">
    <property type="component" value="Chromosome A"/>
</dbReference>
<dbReference type="GO" id="GO:0045893">
    <property type="term" value="P:positive regulation of DNA-templated transcription"/>
    <property type="evidence" value="ECO:0007669"/>
    <property type="project" value="TreeGrafter"/>
</dbReference>
<feature type="compositionally biased region" description="Polar residues" evidence="5">
    <location>
        <begin position="12"/>
        <end position="29"/>
    </location>
</feature>
<evidence type="ECO:0000256" key="3">
    <source>
        <dbReference type="ARBA" id="ARBA00023163"/>
    </source>
</evidence>
<dbReference type="PANTHER" id="PTHR12802">
    <property type="entry name" value="SWI/SNF COMPLEX-RELATED"/>
    <property type="match status" value="1"/>
</dbReference>
<dbReference type="FunFam" id="1.10.10.10:FF:000020">
    <property type="entry name" value="SWI/SNF complex subunit SMARCC2 isoform c"/>
    <property type="match status" value="1"/>
</dbReference>
<dbReference type="Pfam" id="PF16495">
    <property type="entry name" value="SWIRM-assoc_1"/>
    <property type="match status" value="1"/>
</dbReference>
<evidence type="ECO:0000259" key="8">
    <source>
        <dbReference type="PROSITE" id="PS51293"/>
    </source>
</evidence>
<feature type="domain" description="HTH myb-type" evidence="9">
    <location>
        <begin position="531"/>
        <end position="577"/>
    </location>
</feature>
<dbReference type="Gene3D" id="1.10.10.60">
    <property type="entry name" value="Homeodomain-like"/>
    <property type="match status" value="1"/>
</dbReference>
<dbReference type="InterPro" id="IPR017930">
    <property type="entry name" value="Myb_dom"/>
</dbReference>
<keyword evidence="1" id="KW-0805">Transcription regulation</keyword>
<dbReference type="Gene3D" id="1.10.10.10">
    <property type="entry name" value="Winged helix-like DNA-binding domain superfamily/Winged helix DNA-binding domain"/>
    <property type="match status" value="1"/>
</dbReference>
<feature type="region of interest" description="Disordered" evidence="5">
    <location>
        <begin position="445"/>
        <end position="522"/>
    </location>
</feature>
<dbReference type="SUPFAM" id="SSF46689">
    <property type="entry name" value="Homeodomain-like"/>
    <property type="match status" value="2"/>
</dbReference>
<feature type="compositionally biased region" description="Acidic residues" evidence="5">
    <location>
        <begin position="100"/>
        <end position="116"/>
    </location>
</feature>
<dbReference type="HOGENOM" id="CLU_307187_0_0_1"/>
<feature type="domain" description="SANT" evidence="8">
    <location>
        <begin position="526"/>
        <end position="577"/>
    </location>
</feature>
<feature type="compositionally biased region" description="Basic and acidic residues" evidence="5">
    <location>
        <begin position="498"/>
        <end position="515"/>
    </location>
</feature>
<dbReference type="InterPro" id="IPR032451">
    <property type="entry name" value="SMARCC_C"/>
</dbReference>
<evidence type="ECO:0000259" key="7">
    <source>
        <dbReference type="PROSITE" id="PS50934"/>
    </source>
</evidence>
<dbReference type="Pfam" id="PF04433">
    <property type="entry name" value="SWIRM"/>
    <property type="match status" value="1"/>
</dbReference>
<feature type="compositionally biased region" description="Polar residues" evidence="5">
    <location>
        <begin position="276"/>
        <end position="289"/>
    </location>
</feature>
<feature type="compositionally biased region" description="Acidic residues" evidence="5">
    <location>
        <begin position="261"/>
        <end position="271"/>
    </location>
</feature>
<accession>Q6CXQ3</accession>
<feature type="compositionally biased region" description="Basic and acidic residues" evidence="5">
    <location>
        <begin position="641"/>
        <end position="686"/>
    </location>
</feature>
<dbReference type="PROSITE" id="PS51293">
    <property type="entry name" value="SANT"/>
    <property type="match status" value="1"/>
</dbReference>
<feature type="compositionally biased region" description="Polar residues" evidence="5">
    <location>
        <begin position="928"/>
        <end position="938"/>
    </location>
</feature>
<feature type="compositionally biased region" description="Polar residues" evidence="5">
    <location>
        <begin position="687"/>
        <end position="700"/>
    </location>
</feature>
<dbReference type="GO" id="GO:0016514">
    <property type="term" value="C:SWI/SNF complex"/>
    <property type="evidence" value="ECO:0007669"/>
    <property type="project" value="TreeGrafter"/>
</dbReference>
<feature type="compositionally biased region" description="Polar residues" evidence="5">
    <location>
        <begin position="709"/>
        <end position="727"/>
    </location>
</feature>
<keyword evidence="4" id="KW-0539">Nucleus</keyword>
<dbReference type="CDD" id="cd00167">
    <property type="entry name" value="SANT"/>
    <property type="match status" value="1"/>
</dbReference>
<sequence length="963" mass="107899">MADDEQRDSVLESAQTQSSVENTQNTSEQPGLIDHTEDVDMGGIDDNLDMDVEPNLPDDFGNEFSESLPQDFPEEFGDAPLAENLPEGINDKLLSNLDNENGDADDADLFEEEPEEQNPANEASESDLLKSPSKEDDTTAAGNEEQEQEQEQEQDEQMDKENDEIALPETKKESDSNGEGNNDPVGNIETEQSEVEPAQNELETANDKQEPAPEPESFTENPKLPDVKDLGQPDSGIDAPVHTTTETTVDEEIDKEHNTEAEAEPEVDSILEQESRSASPESNITVKQESNTADPKLFVPQSHEIVIPSYSKWFNLTKVHEIEVKSLPEFFTNRIPSKTPQMYVKYRNFMVNSYRLNPNEYFTVTAARRNLCGDAGALFRLHKFLTKWGLINYQVNATKKPKMVEPPFTGEYETRYDAPRGLFPFQSYKPALQLPDMTRLKKIMTQLDTKPSEPSSLKRTSDEISSEHTQDLSNGGSSHVNGITNKTASGSVGPENYGLKDEKESPVNADLERNDRKPKRPKISQLIDKDWTQEEIYKLIELIKEHGTDWFNIAKTLGTKTPEQCILRFLQLPIEDAFLMDEKDLGLLKFGSHIPFNKSDNPVMSTLAFLIGLVDPNIVQHLTKRAISLHDINVNTGANTEAKDAEERQEEQKEEQTEESKEEQKEEIKTDAREIEHTETGAEKSEPANSNAADHSTATEGTAPAAEQVANSDVTVDTSNEKNANTPENEEKEATEVRAEKTGEEGLQKAEEKNKEEGSQEEAIPVEEPHQEESLENEALSNKETPSEKQELPEEQAVTVTNAESDARITVKDGTEVALATLGLRSHVFATNQEKLMNRTTNDLINTQLTKVDLKLKALDTMEKSLELERKAVHRKQEDVFIQRLSFTKYANSLMGKFESLLKQIPESPEIKQQLHELRTIIADPPKTSITSQSGNLQDSDDLDSANKPISIESPQLYRYWSG</sequence>
<feature type="domain" description="SWIRM" evidence="7">
    <location>
        <begin position="305"/>
        <end position="402"/>
    </location>
</feature>
<feature type="domain" description="Myb-like" evidence="6">
    <location>
        <begin position="531"/>
        <end position="573"/>
    </location>
</feature>
<organism evidence="10 11">
    <name type="scientific">Kluyveromyces lactis (strain ATCC 8585 / CBS 2359 / DSM 70799 / NBRC 1267 / NRRL Y-1140 / WM37)</name>
    <name type="common">Yeast</name>
    <name type="synonym">Candida sphaerica</name>
    <dbReference type="NCBI Taxonomy" id="284590"/>
    <lineage>
        <taxon>Eukaryota</taxon>
        <taxon>Fungi</taxon>
        <taxon>Dikarya</taxon>
        <taxon>Ascomycota</taxon>
        <taxon>Saccharomycotina</taxon>
        <taxon>Saccharomycetes</taxon>
        <taxon>Saccharomycetales</taxon>
        <taxon>Saccharomycetaceae</taxon>
        <taxon>Kluyveromyces</taxon>
    </lineage>
</organism>
<proteinExistence type="predicted"/>
<dbReference type="eggNOG" id="KOG1279">
    <property type="taxonomic scope" value="Eukaryota"/>
</dbReference>
<evidence type="ECO:0000313" key="10">
    <source>
        <dbReference type="EMBL" id="CAH02874.1"/>
    </source>
</evidence>
<dbReference type="GO" id="GO:0006338">
    <property type="term" value="P:chromatin remodeling"/>
    <property type="evidence" value="ECO:0007669"/>
    <property type="project" value="UniProtKB-ARBA"/>
</dbReference>
<dbReference type="InterPro" id="IPR001005">
    <property type="entry name" value="SANT/Myb"/>
</dbReference>
<dbReference type="PROSITE" id="PS51294">
    <property type="entry name" value="HTH_MYB"/>
    <property type="match status" value="1"/>
</dbReference>
<keyword evidence="2" id="KW-0238">DNA-binding</keyword>
<evidence type="ECO:0000256" key="1">
    <source>
        <dbReference type="ARBA" id="ARBA00023015"/>
    </source>
</evidence>
<keyword evidence="3" id="KW-0804">Transcription</keyword>
<dbReference type="InterPro" id="IPR017884">
    <property type="entry name" value="SANT_dom"/>
</dbReference>
<evidence type="ECO:0000256" key="4">
    <source>
        <dbReference type="ARBA" id="ARBA00023242"/>
    </source>
</evidence>
<dbReference type="KEGG" id="kla:KLLA0_A06424g"/>